<dbReference type="EMBL" id="QQNH01000026">
    <property type="protein sequence ID" value="RDE07989.1"/>
    <property type="molecule type" value="Genomic_DNA"/>
</dbReference>
<name>A0A369W1T4_9HYPH</name>
<keyword evidence="5 7" id="KW-1133">Transmembrane helix</keyword>
<dbReference type="Proteomes" id="UP000253759">
    <property type="component" value="Unassembled WGS sequence"/>
</dbReference>
<accession>A0A369W1T4</accession>
<evidence type="ECO:0000256" key="7">
    <source>
        <dbReference type="SAM" id="Phobius"/>
    </source>
</evidence>
<evidence type="ECO:0000256" key="3">
    <source>
        <dbReference type="ARBA" id="ARBA00022475"/>
    </source>
</evidence>
<comment type="caution">
    <text evidence="8">The sequence shown here is derived from an EMBL/GenBank/DDBJ whole genome shotgun (WGS) entry which is preliminary data.</text>
</comment>
<evidence type="ECO:0000313" key="8">
    <source>
        <dbReference type="EMBL" id="RDE07989.1"/>
    </source>
</evidence>
<gene>
    <name evidence="8" type="ORF">DVH29_13700</name>
</gene>
<dbReference type="RefSeq" id="WP_114646787.1">
    <property type="nucleotide sequence ID" value="NZ_QQNH01000026.1"/>
</dbReference>
<dbReference type="PANTHER" id="PTHR33452:SF1">
    <property type="entry name" value="INNER MEMBRANE PROTEIN YPHA-RELATED"/>
    <property type="match status" value="1"/>
</dbReference>
<reference evidence="9" key="1">
    <citation type="submission" date="2018-07" db="EMBL/GenBank/DDBJ databases">
        <authorList>
            <person name="Liu B.-T."/>
            <person name="Du Z."/>
        </authorList>
    </citation>
    <scope>NUCLEOTIDE SEQUENCE [LARGE SCALE GENOMIC DNA]</scope>
    <source>
        <strain evidence="9">XYN52</strain>
    </source>
</reference>
<feature type="transmembrane region" description="Helical" evidence="7">
    <location>
        <begin position="70"/>
        <end position="90"/>
    </location>
</feature>
<dbReference type="Pfam" id="PF07681">
    <property type="entry name" value="DoxX"/>
    <property type="match status" value="1"/>
</dbReference>
<proteinExistence type="inferred from homology"/>
<feature type="transmembrane region" description="Helical" evidence="7">
    <location>
        <begin position="6"/>
        <end position="25"/>
    </location>
</feature>
<dbReference type="AlphaFoldDB" id="A0A369W1T4"/>
<feature type="transmembrane region" description="Helical" evidence="7">
    <location>
        <begin position="102"/>
        <end position="122"/>
    </location>
</feature>
<comment type="similarity">
    <text evidence="2">Belongs to the DoxX family.</text>
</comment>
<evidence type="ECO:0000313" key="9">
    <source>
        <dbReference type="Proteomes" id="UP000253759"/>
    </source>
</evidence>
<evidence type="ECO:0000256" key="2">
    <source>
        <dbReference type="ARBA" id="ARBA00006679"/>
    </source>
</evidence>
<sequence length="127" mass="13576">MTSLQTYLPIAGRILMAIIFFMSGISKITDPGMNVGYMEAFGVPGILLWPTIIVEIAGAVMLIVGFQVRWAAAALAAFTLVAGVIFHTDFGNPAELINFMKNLAIIGGLLYVVAYGAGAFSMDQRKT</sequence>
<evidence type="ECO:0000256" key="5">
    <source>
        <dbReference type="ARBA" id="ARBA00022989"/>
    </source>
</evidence>
<keyword evidence="3" id="KW-1003">Cell membrane</keyword>
<dbReference type="GO" id="GO:0005886">
    <property type="term" value="C:plasma membrane"/>
    <property type="evidence" value="ECO:0007669"/>
    <property type="project" value="UniProtKB-SubCell"/>
</dbReference>
<dbReference type="InterPro" id="IPR051907">
    <property type="entry name" value="DoxX-like_oxidoreductase"/>
</dbReference>
<keyword evidence="6 7" id="KW-0472">Membrane</keyword>
<keyword evidence="9" id="KW-1185">Reference proteome</keyword>
<dbReference type="InterPro" id="IPR032808">
    <property type="entry name" value="DoxX"/>
</dbReference>
<keyword evidence="4 7" id="KW-0812">Transmembrane</keyword>
<dbReference type="OrthoDB" id="9810206at2"/>
<evidence type="ECO:0000256" key="4">
    <source>
        <dbReference type="ARBA" id="ARBA00022692"/>
    </source>
</evidence>
<dbReference type="PANTHER" id="PTHR33452">
    <property type="entry name" value="OXIDOREDUCTASE CATD-RELATED"/>
    <property type="match status" value="1"/>
</dbReference>
<comment type="subcellular location">
    <subcellularLocation>
        <location evidence="1">Cell membrane</location>
        <topology evidence="1">Multi-pass membrane protein</topology>
    </subcellularLocation>
</comment>
<evidence type="ECO:0000256" key="6">
    <source>
        <dbReference type="ARBA" id="ARBA00023136"/>
    </source>
</evidence>
<organism evidence="8 9">
    <name type="scientific">Pelagibacterium lacus</name>
    <dbReference type="NCBI Taxonomy" id="2282655"/>
    <lineage>
        <taxon>Bacteria</taxon>
        <taxon>Pseudomonadati</taxon>
        <taxon>Pseudomonadota</taxon>
        <taxon>Alphaproteobacteria</taxon>
        <taxon>Hyphomicrobiales</taxon>
        <taxon>Devosiaceae</taxon>
        <taxon>Pelagibacterium</taxon>
    </lineage>
</organism>
<evidence type="ECO:0000256" key="1">
    <source>
        <dbReference type="ARBA" id="ARBA00004651"/>
    </source>
</evidence>
<protein>
    <submittedName>
        <fullName evidence="8">DoxX family protein</fullName>
    </submittedName>
</protein>
<feature type="transmembrane region" description="Helical" evidence="7">
    <location>
        <begin position="46"/>
        <end position="64"/>
    </location>
</feature>